<dbReference type="EMBL" id="JAYWIO010000012">
    <property type="protein sequence ID" value="KAK7239881.1"/>
    <property type="molecule type" value="Genomic_DNA"/>
</dbReference>
<sequence length="77" mass="8969">MWYSFLYYSNNNVTDISIPPITSSYDSNTHQLAGSAVIGYIQMGLRLNHIFFFSPKVEVKENIFCVKKKRHLSLTFF</sequence>
<keyword evidence="2" id="KW-1185">Reference proteome</keyword>
<protein>
    <submittedName>
        <fullName evidence="1">Uncharacterized protein</fullName>
    </submittedName>
</protein>
<organism evidence="1 2">
    <name type="scientific">Crotalaria pallida</name>
    <name type="common">Smooth rattlebox</name>
    <name type="synonym">Crotalaria striata</name>
    <dbReference type="NCBI Taxonomy" id="3830"/>
    <lineage>
        <taxon>Eukaryota</taxon>
        <taxon>Viridiplantae</taxon>
        <taxon>Streptophyta</taxon>
        <taxon>Embryophyta</taxon>
        <taxon>Tracheophyta</taxon>
        <taxon>Spermatophyta</taxon>
        <taxon>Magnoliopsida</taxon>
        <taxon>eudicotyledons</taxon>
        <taxon>Gunneridae</taxon>
        <taxon>Pentapetalae</taxon>
        <taxon>rosids</taxon>
        <taxon>fabids</taxon>
        <taxon>Fabales</taxon>
        <taxon>Fabaceae</taxon>
        <taxon>Papilionoideae</taxon>
        <taxon>50 kb inversion clade</taxon>
        <taxon>genistoids sensu lato</taxon>
        <taxon>core genistoids</taxon>
        <taxon>Crotalarieae</taxon>
        <taxon>Crotalaria</taxon>
    </lineage>
</organism>
<dbReference type="AlphaFoldDB" id="A0AAN9DXS5"/>
<comment type="caution">
    <text evidence="1">The sequence shown here is derived from an EMBL/GenBank/DDBJ whole genome shotgun (WGS) entry which is preliminary data.</text>
</comment>
<evidence type="ECO:0000313" key="2">
    <source>
        <dbReference type="Proteomes" id="UP001372338"/>
    </source>
</evidence>
<accession>A0AAN9DXS5</accession>
<name>A0AAN9DXS5_CROPI</name>
<gene>
    <name evidence="1" type="ORF">RIF29_43249</name>
</gene>
<proteinExistence type="predicted"/>
<evidence type="ECO:0000313" key="1">
    <source>
        <dbReference type="EMBL" id="KAK7239881.1"/>
    </source>
</evidence>
<reference evidence="1 2" key="1">
    <citation type="submission" date="2024-01" db="EMBL/GenBank/DDBJ databases">
        <title>The genomes of 5 underutilized Papilionoideae crops provide insights into root nodulation and disease resistanc.</title>
        <authorList>
            <person name="Yuan L."/>
        </authorList>
    </citation>
    <scope>NUCLEOTIDE SEQUENCE [LARGE SCALE GENOMIC DNA]</scope>
    <source>
        <strain evidence="1">ZHUSHIDOU_FW_LH</strain>
        <tissue evidence="1">Leaf</tissue>
    </source>
</reference>
<dbReference type="Proteomes" id="UP001372338">
    <property type="component" value="Unassembled WGS sequence"/>
</dbReference>